<dbReference type="InterPro" id="IPR036291">
    <property type="entry name" value="NAD(P)-bd_dom_sf"/>
</dbReference>
<gene>
    <name evidence="2" type="ORF">H5J25_15645</name>
</gene>
<dbReference type="EMBL" id="CP061035">
    <property type="protein sequence ID" value="QQV76820.1"/>
    <property type="molecule type" value="Genomic_DNA"/>
</dbReference>
<proteinExistence type="predicted"/>
<dbReference type="SUPFAM" id="SSF51735">
    <property type="entry name" value="NAD(P)-binding Rossmann-fold domains"/>
    <property type="match status" value="1"/>
</dbReference>
<protein>
    <submittedName>
        <fullName evidence="2">Gfo/Idh/MocA family oxidoreductase</fullName>
    </submittedName>
</protein>
<evidence type="ECO:0000259" key="1">
    <source>
        <dbReference type="Pfam" id="PF01408"/>
    </source>
</evidence>
<sequence>MSLNVGVIGCGMVSHAYLGSIIRAPGLTLAALGSRTMHSAWTQAARYGGHAVTVDALLADPAIDLVVNLAPPGVHHSIGRRALEPYS</sequence>
<dbReference type="KEGG" id="sari:H5J25_15645"/>
<name>A0A974NTS1_9SPHN</name>
<dbReference type="RefSeq" id="WP_202092665.1">
    <property type="nucleotide sequence ID" value="NZ_CP061035.1"/>
</dbReference>
<keyword evidence="3" id="KW-1185">Reference proteome</keyword>
<evidence type="ECO:0000313" key="2">
    <source>
        <dbReference type="EMBL" id="QQV76820.1"/>
    </source>
</evidence>
<dbReference type="AlphaFoldDB" id="A0A974NTS1"/>
<evidence type="ECO:0000313" key="3">
    <source>
        <dbReference type="Proteomes" id="UP000595894"/>
    </source>
</evidence>
<dbReference type="InterPro" id="IPR000683">
    <property type="entry name" value="Gfo/Idh/MocA-like_OxRdtase_N"/>
</dbReference>
<dbReference type="GO" id="GO:0000166">
    <property type="term" value="F:nucleotide binding"/>
    <property type="evidence" value="ECO:0007669"/>
    <property type="project" value="InterPro"/>
</dbReference>
<dbReference type="Proteomes" id="UP000595894">
    <property type="component" value="Chromosome"/>
</dbReference>
<dbReference type="Gene3D" id="3.40.50.720">
    <property type="entry name" value="NAD(P)-binding Rossmann-like Domain"/>
    <property type="match status" value="1"/>
</dbReference>
<feature type="domain" description="Gfo/Idh/MocA-like oxidoreductase N-terminal" evidence="1">
    <location>
        <begin position="3"/>
        <end position="84"/>
    </location>
</feature>
<accession>A0A974NTS1</accession>
<dbReference type="Pfam" id="PF01408">
    <property type="entry name" value="GFO_IDH_MocA"/>
    <property type="match status" value="1"/>
</dbReference>
<organism evidence="2 3">
    <name type="scientific">Sphingomonas aliaeris</name>
    <dbReference type="NCBI Taxonomy" id="2759526"/>
    <lineage>
        <taxon>Bacteria</taxon>
        <taxon>Pseudomonadati</taxon>
        <taxon>Pseudomonadota</taxon>
        <taxon>Alphaproteobacteria</taxon>
        <taxon>Sphingomonadales</taxon>
        <taxon>Sphingomonadaceae</taxon>
        <taxon>Sphingomonas</taxon>
    </lineage>
</organism>
<reference evidence="3" key="1">
    <citation type="submission" date="2020-09" db="EMBL/GenBank/DDBJ databases">
        <title>Sphingomonas sp., a new species isolated from pork steak.</title>
        <authorList>
            <person name="Heidler von Heilborn D."/>
        </authorList>
    </citation>
    <scope>NUCLEOTIDE SEQUENCE [LARGE SCALE GENOMIC DNA]</scope>
</reference>